<dbReference type="GO" id="GO:0016810">
    <property type="term" value="F:hydrolase activity, acting on carbon-nitrogen (but not peptide) bonds"/>
    <property type="evidence" value="ECO:0007669"/>
    <property type="project" value="InterPro"/>
</dbReference>
<keyword evidence="2" id="KW-0378">Hydrolase</keyword>
<dbReference type="RefSeq" id="WP_179772054.1">
    <property type="nucleotide sequence ID" value="NZ_JACCFK010000001.1"/>
</dbReference>
<dbReference type="PANTHER" id="PTHR43135:SF3">
    <property type="entry name" value="ALPHA-D-RIBOSE 1-METHYLPHOSPHONATE 5-TRIPHOSPHATE DIPHOSPHATASE"/>
    <property type="match status" value="1"/>
</dbReference>
<accession>A0A853AYH8</accession>
<dbReference type="SUPFAM" id="SSF51338">
    <property type="entry name" value="Composite domain of metallo-dependent hydrolases"/>
    <property type="match status" value="1"/>
</dbReference>
<dbReference type="PANTHER" id="PTHR43135">
    <property type="entry name" value="ALPHA-D-RIBOSE 1-METHYLPHOSPHONATE 5-TRIPHOSPHATE DIPHOSPHATASE"/>
    <property type="match status" value="1"/>
</dbReference>
<organism evidence="2 3">
    <name type="scientific">Amycolatopsis endophytica</name>
    <dbReference type="NCBI Taxonomy" id="860233"/>
    <lineage>
        <taxon>Bacteria</taxon>
        <taxon>Bacillati</taxon>
        <taxon>Actinomycetota</taxon>
        <taxon>Actinomycetes</taxon>
        <taxon>Pseudonocardiales</taxon>
        <taxon>Pseudonocardiaceae</taxon>
        <taxon>Amycolatopsis</taxon>
    </lineage>
</organism>
<dbReference type="InterPro" id="IPR011059">
    <property type="entry name" value="Metal-dep_hydrolase_composite"/>
</dbReference>
<feature type="domain" description="Amidohydrolase-related" evidence="1">
    <location>
        <begin position="48"/>
        <end position="345"/>
    </location>
</feature>
<evidence type="ECO:0000313" key="3">
    <source>
        <dbReference type="Proteomes" id="UP000549616"/>
    </source>
</evidence>
<sequence length="368" mass="37687">MLLAGGSVLDVVTGDVTRADVLLSGERIAAVGPALDGPERVDCSGGLLVPGFVDCHVHVAFQEYGPRSARTLAAVAALRTLLNLGVTTVRDAWGADAGLRMALARGWIEGPQLLISLRQLSTTGGIGDHWDPAHGPVERFDDPSMPSPVFDGPSGARAAVRRMVRADADWIKVAVSGSLSEGARAHDVQMTDGELAALVDEAGRQGGRRVMAHAHGARAAEAAASAGVRSVEHGTFLDASAVAVMAAQGAWYVPTLSVTHGSDAAGAHVRSVRLALEAGIPIAAGADAVSGYEKVLDEVAHLSAAGLGPVGALRAATSEAARLLGLDDRGAIVPGSRADLVLLHGSGLDVTDLAGRVRAVWQGGRRVR</sequence>
<evidence type="ECO:0000313" key="2">
    <source>
        <dbReference type="EMBL" id="NYI87695.1"/>
    </source>
</evidence>
<comment type="caution">
    <text evidence="2">The sequence shown here is derived from an EMBL/GenBank/DDBJ whole genome shotgun (WGS) entry which is preliminary data.</text>
</comment>
<dbReference type="SUPFAM" id="SSF51556">
    <property type="entry name" value="Metallo-dependent hydrolases"/>
    <property type="match status" value="1"/>
</dbReference>
<dbReference type="AlphaFoldDB" id="A0A853AYH8"/>
<gene>
    <name evidence="2" type="ORF">HNR02_001018</name>
</gene>
<dbReference type="InterPro" id="IPR032466">
    <property type="entry name" value="Metal_Hydrolase"/>
</dbReference>
<evidence type="ECO:0000259" key="1">
    <source>
        <dbReference type="Pfam" id="PF01979"/>
    </source>
</evidence>
<dbReference type="InterPro" id="IPR006680">
    <property type="entry name" value="Amidohydro-rel"/>
</dbReference>
<protein>
    <submittedName>
        <fullName evidence="2">Imidazolonepropionase-like amidohydrolase</fullName>
    </submittedName>
</protein>
<keyword evidence="3" id="KW-1185">Reference proteome</keyword>
<reference evidence="2 3" key="1">
    <citation type="submission" date="2020-07" db="EMBL/GenBank/DDBJ databases">
        <title>Sequencing the genomes of 1000 actinobacteria strains.</title>
        <authorList>
            <person name="Klenk H.-P."/>
        </authorList>
    </citation>
    <scope>NUCLEOTIDE SEQUENCE [LARGE SCALE GENOMIC DNA]</scope>
    <source>
        <strain evidence="2 3">DSM 104006</strain>
    </source>
</reference>
<dbReference type="EMBL" id="JACCFK010000001">
    <property type="protein sequence ID" value="NYI87695.1"/>
    <property type="molecule type" value="Genomic_DNA"/>
</dbReference>
<proteinExistence type="predicted"/>
<dbReference type="Proteomes" id="UP000549616">
    <property type="component" value="Unassembled WGS sequence"/>
</dbReference>
<name>A0A853AYH8_9PSEU</name>
<dbReference type="Pfam" id="PF01979">
    <property type="entry name" value="Amidohydro_1"/>
    <property type="match status" value="1"/>
</dbReference>
<dbReference type="InterPro" id="IPR051781">
    <property type="entry name" value="Metallo-dep_Hydrolase"/>
</dbReference>
<dbReference type="Gene3D" id="3.20.20.140">
    <property type="entry name" value="Metal-dependent hydrolases"/>
    <property type="match status" value="1"/>
</dbReference>
<dbReference type="Gene3D" id="2.30.40.10">
    <property type="entry name" value="Urease, subunit C, domain 1"/>
    <property type="match status" value="1"/>
</dbReference>